<dbReference type="VEuPathDB" id="FungiDB:PPTG_03425"/>
<proteinExistence type="predicted"/>
<evidence type="ECO:0000256" key="2">
    <source>
        <dbReference type="SAM" id="MobiDB-lite"/>
    </source>
</evidence>
<feature type="region of interest" description="Disordered" evidence="2">
    <location>
        <begin position="65"/>
        <end position="92"/>
    </location>
</feature>
<dbReference type="OrthoDB" id="127684at2759"/>
<feature type="compositionally biased region" description="Basic and acidic residues" evidence="2">
    <location>
        <begin position="65"/>
        <end position="77"/>
    </location>
</feature>
<dbReference type="EMBL" id="KI680915">
    <property type="protein sequence ID" value="ETL88057.1"/>
    <property type="molecule type" value="Genomic_DNA"/>
</dbReference>
<feature type="coiled-coil region" evidence="1">
    <location>
        <begin position="95"/>
        <end position="122"/>
    </location>
</feature>
<dbReference type="Proteomes" id="UP000054423">
    <property type="component" value="Unassembled WGS sequence"/>
</dbReference>
<evidence type="ECO:0008006" key="4">
    <source>
        <dbReference type="Google" id="ProtNLM"/>
    </source>
</evidence>
<feature type="non-terminal residue" evidence="3">
    <location>
        <position position="1"/>
    </location>
</feature>
<name>W2KSH7_PHYNI</name>
<gene>
    <name evidence="3" type="ORF">L917_12845</name>
</gene>
<sequence length="441" mass="50616">SPPRRRMSTDLEFLQQVTAFLEEEALFTPRKSFGSNQYAGESPPTWLAVSPVNSDASLLRGHEVEGHLSKTSDGDKPRAKKSKVCHETDRRHKYRQRLKDERDQLNHTVNVLSKQLQELIEAKQGTKTTARTDLVLSKSFWRKVATQQREQRYLVEAEHKRLSDIVNSQDAYIEKMMIALRKGFLNISLTGEIKAADMHDQIDDLKWLRLKSSDAMLYEVYLREVNESYARVDSVLNECDVDSVPVGTVSYIHRHNPDGDVDYVQYVNKFMYPFDFERTCNGMWEVSKLPHRQIDREVYEDLSDAGNTVAFKFRVKKTLADGSTVSVLKRVLSRRFRDNNQVVIIWKIFSEGEGIFSGMDVNETTWSRMRPYLEGSSCGVLVESCTRQTPGPYITENADDSAGRTFRAIMQEAVVEDTQEFVRALGELLRNDASPSIEFET</sequence>
<reference evidence="3" key="1">
    <citation type="submission" date="2013-11" db="EMBL/GenBank/DDBJ databases">
        <title>The Genome Sequence of Phytophthora parasitica CHvinca01.</title>
        <authorList>
            <consortium name="The Broad Institute Genomics Platform"/>
            <person name="Russ C."/>
            <person name="Tyler B."/>
            <person name="Panabieres F."/>
            <person name="Shan W."/>
            <person name="Tripathy S."/>
            <person name="Grunwald N."/>
            <person name="Machado M."/>
            <person name="Johnson C.S."/>
            <person name="Arredondo F."/>
            <person name="Hong C."/>
            <person name="Coffey M."/>
            <person name="Young S.K."/>
            <person name="Zeng Q."/>
            <person name="Gargeya S."/>
            <person name="Fitzgerald M."/>
            <person name="Abouelleil A."/>
            <person name="Alvarado L."/>
            <person name="Chapman S.B."/>
            <person name="Gainer-Dewar J."/>
            <person name="Goldberg J."/>
            <person name="Griggs A."/>
            <person name="Gujja S."/>
            <person name="Hansen M."/>
            <person name="Howarth C."/>
            <person name="Imamovic A."/>
            <person name="Ireland A."/>
            <person name="Larimer J."/>
            <person name="McCowan C."/>
            <person name="Murphy C."/>
            <person name="Pearson M."/>
            <person name="Poon T.W."/>
            <person name="Priest M."/>
            <person name="Roberts A."/>
            <person name="Saif S."/>
            <person name="Shea T."/>
            <person name="Sykes S."/>
            <person name="Wortman J."/>
            <person name="Nusbaum C."/>
            <person name="Birren B."/>
        </authorList>
    </citation>
    <scope>NUCLEOTIDE SEQUENCE [LARGE SCALE GENOMIC DNA]</scope>
    <source>
        <strain evidence="3">CHvinca01</strain>
    </source>
</reference>
<organism evidence="3">
    <name type="scientific">Phytophthora nicotianae</name>
    <name type="common">Potato buckeye rot agent</name>
    <name type="synonym">Phytophthora parasitica</name>
    <dbReference type="NCBI Taxonomy" id="4792"/>
    <lineage>
        <taxon>Eukaryota</taxon>
        <taxon>Sar</taxon>
        <taxon>Stramenopiles</taxon>
        <taxon>Oomycota</taxon>
        <taxon>Peronosporomycetes</taxon>
        <taxon>Peronosporales</taxon>
        <taxon>Peronosporaceae</taxon>
        <taxon>Phytophthora</taxon>
    </lineage>
</organism>
<dbReference type="AlphaFoldDB" id="W2KSH7"/>
<accession>W2KSH7</accession>
<protein>
    <recommendedName>
        <fullName evidence="4">START domain-containing protein</fullName>
    </recommendedName>
</protein>
<evidence type="ECO:0000256" key="1">
    <source>
        <dbReference type="SAM" id="Coils"/>
    </source>
</evidence>
<evidence type="ECO:0000313" key="3">
    <source>
        <dbReference type="EMBL" id="ETL88057.1"/>
    </source>
</evidence>
<keyword evidence="1" id="KW-0175">Coiled coil</keyword>